<dbReference type="AlphaFoldDB" id="A0A6L5YTD5"/>
<evidence type="ECO:0000256" key="3">
    <source>
        <dbReference type="ARBA" id="ARBA00023125"/>
    </source>
</evidence>
<dbReference type="GO" id="GO:0005737">
    <property type="term" value="C:cytoplasm"/>
    <property type="evidence" value="ECO:0007669"/>
    <property type="project" value="UniProtKB-SubCell"/>
</dbReference>
<comment type="caution">
    <text evidence="6">Lacks conserved residue(s) required for the propagation of feature annotation.</text>
</comment>
<evidence type="ECO:0000256" key="5">
    <source>
        <dbReference type="ARBA" id="ARBA00023204"/>
    </source>
</evidence>
<dbReference type="RefSeq" id="WP_154430771.1">
    <property type="nucleotide sequence ID" value="NZ_VUNI01000026.1"/>
</dbReference>
<dbReference type="GO" id="GO:0006281">
    <property type="term" value="P:DNA repair"/>
    <property type="evidence" value="ECO:0007669"/>
    <property type="project" value="UniProtKB-UniRule"/>
</dbReference>
<evidence type="ECO:0000256" key="1">
    <source>
        <dbReference type="ARBA" id="ARBA00022490"/>
    </source>
</evidence>
<dbReference type="Proteomes" id="UP000474024">
    <property type="component" value="Unassembled WGS sequence"/>
</dbReference>
<dbReference type="InterPro" id="IPR036267">
    <property type="entry name" value="RuvA_C_sf"/>
</dbReference>
<evidence type="ECO:0000256" key="6">
    <source>
        <dbReference type="HAMAP-Rule" id="MF_00031"/>
    </source>
</evidence>
<keyword evidence="4 6" id="KW-0233">DNA recombination</keyword>
<dbReference type="SUPFAM" id="SSF46929">
    <property type="entry name" value="DNA helicase RuvA subunit, C-terminal domain"/>
    <property type="match status" value="1"/>
</dbReference>
<name>A0A6L5YTD5_9FIRM</name>
<proteinExistence type="inferred from homology"/>
<dbReference type="GO" id="GO:0009378">
    <property type="term" value="F:four-way junction helicase activity"/>
    <property type="evidence" value="ECO:0007669"/>
    <property type="project" value="InterPro"/>
</dbReference>
<dbReference type="InterPro" id="IPR003583">
    <property type="entry name" value="Hlx-hairpin-Hlx_DNA-bd_motif"/>
</dbReference>
<keyword evidence="9" id="KW-1185">Reference proteome</keyword>
<feature type="domain" description="Helix-hairpin-helix DNA-binding motif class 1" evidence="7">
    <location>
        <begin position="108"/>
        <end position="127"/>
    </location>
</feature>
<dbReference type="GO" id="GO:0006310">
    <property type="term" value="P:DNA recombination"/>
    <property type="evidence" value="ECO:0007669"/>
    <property type="project" value="UniProtKB-UniRule"/>
</dbReference>
<evidence type="ECO:0000313" key="8">
    <source>
        <dbReference type="EMBL" id="MST75803.1"/>
    </source>
</evidence>
<evidence type="ECO:0000313" key="9">
    <source>
        <dbReference type="Proteomes" id="UP000474024"/>
    </source>
</evidence>
<evidence type="ECO:0000256" key="4">
    <source>
        <dbReference type="ARBA" id="ARBA00023172"/>
    </source>
</evidence>
<dbReference type="GO" id="GO:0009379">
    <property type="term" value="C:Holliday junction helicase complex"/>
    <property type="evidence" value="ECO:0007669"/>
    <property type="project" value="InterPro"/>
</dbReference>
<comment type="function">
    <text evidence="6">The RuvA-RuvB-RuvC complex processes Holliday junction (HJ) DNA during genetic recombination and DNA repair, while the RuvA-RuvB complex plays an important role in the rescue of blocked DNA replication forks via replication fork reversal (RFR). RuvA specifically binds to HJ cruciform DNA, conferring on it an open structure. The RuvB hexamer acts as an ATP-dependent pump, pulling dsDNA into and through the RuvAB complex. HJ branch migration allows RuvC to scan DNA until it finds its consensus sequence, where it cleaves and resolves the cruciform DNA.</text>
</comment>
<dbReference type="SUPFAM" id="SSF47781">
    <property type="entry name" value="RuvA domain 2-like"/>
    <property type="match status" value="1"/>
</dbReference>
<dbReference type="GO" id="GO:0005524">
    <property type="term" value="F:ATP binding"/>
    <property type="evidence" value="ECO:0007669"/>
    <property type="project" value="InterPro"/>
</dbReference>
<keyword evidence="2 6" id="KW-0227">DNA damage</keyword>
<keyword evidence="5 6" id="KW-0234">DNA repair</keyword>
<comment type="caution">
    <text evidence="8">The sequence shown here is derived from an EMBL/GenBank/DDBJ whole genome shotgun (WGS) entry which is preliminary data.</text>
</comment>
<comment type="domain">
    <text evidence="6">Has three domains with a flexible linker between the domains II and III and assumes an 'L' shape. Domain III is highly mobile and contacts RuvB.</text>
</comment>
<dbReference type="InterPro" id="IPR010994">
    <property type="entry name" value="RuvA_2-like"/>
</dbReference>
<reference evidence="8 9" key="1">
    <citation type="submission" date="2019-08" db="EMBL/GenBank/DDBJ databases">
        <title>In-depth cultivation of the pig gut microbiome towards novel bacterial diversity and tailored functional studies.</title>
        <authorList>
            <person name="Wylensek D."/>
            <person name="Hitch T.C.A."/>
            <person name="Clavel T."/>
        </authorList>
    </citation>
    <scope>NUCLEOTIDE SEQUENCE [LARGE SCALE GENOMIC DNA]</scope>
    <source>
        <strain evidence="8 9">MUC/MUC-530-WT-4D</strain>
    </source>
</reference>
<comment type="similarity">
    <text evidence="6">Belongs to the RuvA family.</text>
</comment>
<dbReference type="EMBL" id="VUNI01000026">
    <property type="protein sequence ID" value="MST75803.1"/>
    <property type="molecule type" value="Genomic_DNA"/>
</dbReference>
<comment type="subunit">
    <text evidence="6">Homotetramer. Forms an RuvA(8)-RuvB(12)-Holliday junction (HJ) complex. HJ DNA is sandwiched between 2 RuvA tetramers; dsDNA enters through RuvA and exits via RuvB. An RuvB hexamer assembles on each DNA strand where it exits the tetramer. Each RuvB hexamer is contacted by two RuvA subunits (via domain III) on 2 adjacent RuvB subunits; this complex drives branch migration. In the full resolvosome a probable DNA-RuvA(4)-RuvB(12)-RuvC(2) complex forms which resolves the HJ.</text>
</comment>
<dbReference type="InterPro" id="IPR013849">
    <property type="entry name" value="DNA_helicase_Holl-junc_RuvA_I"/>
</dbReference>
<dbReference type="InterPro" id="IPR000085">
    <property type="entry name" value="RuvA"/>
</dbReference>
<gene>
    <name evidence="6 8" type="primary">ruvA</name>
    <name evidence="8" type="ORF">FYJ75_12510</name>
</gene>
<dbReference type="GO" id="GO:0000400">
    <property type="term" value="F:four-way junction DNA binding"/>
    <property type="evidence" value="ECO:0007669"/>
    <property type="project" value="UniProtKB-UniRule"/>
</dbReference>
<dbReference type="CDD" id="cd14332">
    <property type="entry name" value="UBA_RuvA_C"/>
    <property type="match status" value="1"/>
</dbReference>
<dbReference type="HAMAP" id="MF_00031">
    <property type="entry name" value="DNA_HJ_migration_RuvA"/>
    <property type="match status" value="1"/>
</dbReference>
<dbReference type="GO" id="GO:0048476">
    <property type="term" value="C:Holliday junction resolvase complex"/>
    <property type="evidence" value="ECO:0007669"/>
    <property type="project" value="UniProtKB-UniRule"/>
</dbReference>
<dbReference type="InterPro" id="IPR011114">
    <property type="entry name" value="RuvA_C"/>
</dbReference>
<feature type="region of interest" description="Domain I" evidence="6">
    <location>
        <begin position="1"/>
        <end position="64"/>
    </location>
</feature>
<keyword evidence="3 6" id="KW-0238">DNA-binding</keyword>
<accession>A0A6L5YTD5</accession>
<dbReference type="SMART" id="SM00278">
    <property type="entry name" value="HhH1"/>
    <property type="match status" value="2"/>
</dbReference>
<feature type="domain" description="Helix-hairpin-helix DNA-binding motif class 1" evidence="7">
    <location>
        <begin position="73"/>
        <end position="92"/>
    </location>
</feature>
<evidence type="ECO:0000259" key="7">
    <source>
        <dbReference type="SMART" id="SM00278"/>
    </source>
</evidence>
<comment type="subcellular location">
    <subcellularLocation>
        <location evidence="6">Cytoplasm</location>
    </subcellularLocation>
</comment>
<dbReference type="Pfam" id="PF07499">
    <property type="entry name" value="RuvA_C"/>
    <property type="match status" value="1"/>
</dbReference>
<evidence type="ECO:0000256" key="2">
    <source>
        <dbReference type="ARBA" id="ARBA00022763"/>
    </source>
</evidence>
<sequence>MYSYIKGELAEINPDHIVIEAGGIGYMIFIPGQAFDYLPDTGNEIKVYTYLYLREDAMILYGFLDKDDLEVFKLLIGVSGIGPKGALGILSALSSDDLRFAVLAGDAKAIAKAPGIGAKTAQRVILELKDKMSLEDAFEKKTEHVQMQKNPEGSQTKNDAVLALTALGYSSTESLKAVSAVEITDEMGVEDVLKAALKHMAL</sequence>
<dbReference type="SUPFAM" id="SSF50249">
    <property type="entry name" value="Nucleic acid-binding proteins"/>
    <property type="match status" value="1"/>
</dbReference>
<organism evidence="8 9">
    <name type="scientific">Roseburia porci</name>
    <dbReference type="NCBI Taxonomy" id="2605790"/>
    <lineage>
        <taxon>Bacteria</taxon>
        <taxon>Bacillati</taxon>
        <taxon>Bacillota</taxon>
        <taxon>Clostridia</taxon>
        <taxon>Lachnospirales</taxon>
        <taxon>Lachnospiraceae</taxon>
        <taxon>Roseburia</taxon>
    </lineage>
</organism>
<dbReference type="Gene3D" id="1.10.150.20">
    <property type="entry name" value="5' to 3' exonuclease, C-terminal subdomain"/>
    <property type="match status" value="1"/>
</dbReference>
<dbReference type="Gene3D" id="1.10.8.10">
    <property type="entry name" value="DNA helicase RuvA subunit, C-terminal domain"/>
    <property type="match status" value="1"/>
</dbReference>
<protein>
    <recommendedName>
        <fullName evidence="6">Holliday junction branch migration complex subunit RuvA</fullName>
    </recommendedName>
</protein>
<feature type="region of interest" description="Domain III" evidence="6">
    <location>
        <begin position="152"/>
        <end position="202"/>
    </location>
</feature>
<dbReference type="Pfam" id="PF01330">
    <property type="entry name" value="RuvA_N"/>
    <property type="match status" value="1"/>
</dbReference>
<keyword evidence="1 6" id="KW-0963">Cytoplasm</keyword>
<dbReference type="NCBIfam" id="TIGR00084">
    <property type="entry name" value="ruvA"/>
    <property type="match status" value="1"/>
</dbReference>
<dbReference type="Pfam" id="PF14520">
    <property type="entry name" value="HHH_5"/>
    <property type="match status" value="1"/>
</dbReference>
<dbReference type="InterPro" id="IPR012340">
    <property type="entry name" value="NA-bd_OB-fold"/>
</dbReference>
<dbReference type="Gene3D" id="2.40.50.140">
    <property type="entry name" value="Nucleic acid-binding proteins"/>
    <property type="match status" value="1"/>
</dbReference>